<dbReference type="GO" id="GO:0005743">
    <property type="term" value="C:mitochondrial inner membrane"/>
    <property type="evidence" value="ECO:0007669"/>
    <property type="project" value="TreeGrafter"/>
</dbReference>
<dbReference type="PANTHER" id="PTHR12428:SF65">
    <property type="entry name" value="CYTOCHROME C OXIDASE ASSEMBLY PROTEIN COX18, MITOCHONDRIAL"/>
    <property type="match status" value="1"/>
</dbReference>
<proteinExistence type="predicted"/>
<comment type="subcellular location">
    <subcellularLocation>
        <location evidence="1">Membrane</location>
        <topology evidence="1">Multi-pass membrane protein</topology>
    </subcellularLocation>
</comment>
<evidence type="ECO:0000256" key="4">
    <source>
        <dbReference type="ARBA" id="ARBA00023136"/>
    </source>
</evidence>
<organism evidence="6 7">
    <name type="scientific">Nannochloropsis salina CCMP1776</name>
    <dbReference type="NCBI Taxonomy" id="1027361"/>
    <lineage>
        <taxon>Eukaryota</taxon>
        <taxon>Sar</taxon>
        <taxon>Stramenopiles</taxon>
        <taxon>Ochrophyta</taxon>
        <taxon>Eustigmatophyceae</taxon>
        <taxon>Eustigmatales</taxon>
        <taxon>Monodopsidaceae</taxon>
        <taxon>Microchloropsis</taxon>
        <taxon>Microchloropsis salina</taxon>
    </lineage>
</organism>
<comment type="caution">
    <text evidence="6">The sequence shown here is derived from an EMBL/GenBank/DDBJ whole genome shotgun (WGS) entry which is preliminary data.</text>
</comment>
<evidence type="ECO:0000313" key="6">
    <source>
        <dbReference type="EMBL" id="TFJ82485.1"/>
    </source>
</evidence>
<feature type="chain" id="PRO_5020039023" evidence="5">
    <location>
        <begin position="21"/>
        <end position="70"/>
    </location>
</feature>
<evidence type="ECO:0000256" key="1">
    <source>
        <dbReference type="ARBA" id="ARBA00004141"/>
    </source>
</evidence>
<keyword evidence="2" id="KW-0812">Transmembrane</keyword>
<dbReference type="PANTHER" id="PTHR12428">
    <property type="entry name" value="OXA1"/>
    <property type="match status" value="1"/>
</dbReference>
<keyword evidence="3" id="KW-1133">Transmembrane helix</keyword>
<evidence type="ECO:0000256" key="2">
    <source>
        <dbReference type="ARBA" id="ARBA00022692"/>
    </source>
</evidence>
<keyword evidence="7" id="KW-1185">Reference proteome</keyword>
<protein>
    <submittedName>
        <fullName evidence="6">Uncharacterized protein</fullName>
    </submittedName>
</protein>
<name>A0A4D9CYL6_9STRA</name>
<reference evidence="6 7" key="1">
    <citation type="submission" date="2019-01" db="EMBL/GenBank/DDBJ databases">
        <title>Nuclear Genome Assembly of the Microalgal Biofuel strain Nannochloropsis salina CCMP1776.</title>
        <authorList>
            <person name="Hovde B."/>
        </authorList>
    </citation>
    <scope>NUCLEOTIDE SEQUENCE [LARGE SCALE GENOMIC DNA]</scope>
    <source>
        <strain evidence="6 7">CCMP1776</strain>
    </source>
</reference>
<evidence type="ECO:0000313" key="7">
    <source>
        <dbReference type="Proteomes" id="UP000355283"/>
    </source>
</evidence>
<sequence>MTLVLRTLLFPLVIITARNAAKMTIMRPEMDVITEQIRTVPPGDRQAQMRYQKELYGLFAKYQCSPLSFL</sequence>
<feature type="signal peptide" evidence="5">
    <location>
        <begin position="1"/>
        <end position="20"/>
    </location>
</feature>
<dbReference type="Proteomes" id="UP000355283">
    <property type="component" value="Unassembled WGS sequence"/>
</dbReference>
<keyword evidence="4" id="KW-0472">Membrane</keyword>
<dbReference type="OrthoDB" id="2148490at2759"/>
<accession>A0A4D9CYL6</accession>
<dbReference type="EMBL" id="SDOX01000103">
    <property type="protein sequence ID" value="TFJ82485.1"/>
    <property type="molecule type" value="Genomic_DNA"/>
</dbReference>
<dbReference type="AlphaFoldDB" id="A0A4D9CYL6"/>
<gene>
    <name evidence="6" type="ORF">NSK_006198</name>
</gene>
<dbReference type="InterPro" id="IPR001708">
    <property type="entry name" value="YidC/ALB3/OXA1/COX18"/>
</dbReference>
<evidence type="ECO:0000256" key="5">
    <source>
        <dbReference type="SAM" id="SignalP"/>
    </source>
</evidence>
<dbReference type="GO" id="GO:0032979">
    <property type="term" value="P:protein insertion into mitochondrial inner membrane from matrix"/>
    <property type="evidence" value="ECO:0007669"/>
    <property type="project" value="TreeGrafter"/>
</dbReference>
<keyword evidence="5" id="KW-0732">Signal</keyword>
<evidence type="ECO:0000256" key="3">
    <source>
        <dbReference type="ARBA" id="ARBA00022989"/>
    </source>
</evidence>
<dbReference type="GO" id="GO:0032977">
    <property type="term" value="F:membrane insertase activity"/>
    <property type="evidence" value="ECO:0007669"/>
    <property type="project" value="InterPro"/>
</dbReference>